<dbReference type="OrthoDB" id="828233at2"/>
<dbReference type="EMBL" id="VCEI01000025">
    <property type="protein sequence ID" value="TLU92211.1"/>
    <property type="molecule type" value="Genomic_DNA"/>
</dbReference>
<gene>
    <name evidence="1" type="ORF">FEM55_15840</name>
</gene>
<proteinExistence type="predicted"/>
<organism evidence="1 2">
    <name type="scientific">Dyadobacter sediminis</name>
    <dbReference type="NCBI Taxonomy" id="1493691"/>
    <lineage>
        <taxon>Bacteria</taxon>
        <taxon>Pseudomonadati</taxon>
        <taxon>Bacteroidota</taxon>
        <taxon>Cytophagia</taxon>
        <taxon>Cytophagales</taxon>
        <taxon>Spirosomataceae</taxon>
        <taxon>Dyadobacter</taxon>
    </lineage>
</organism>
<evidence type="ECO:0000313" key="1">
    <source>
        <dbReference type="EMBL" id="TLU92211.1"/>
    </source>
</evidence>
<keyword evidence="2" id="KW-1185">Reference proteome</keyword>
<accession>A0A5R9KBL4</accession>
<comment type="caution">
    <text evidence="1">The sequence shown here is derived from an EMBL/GenBank/DDBJ whole genome shotgun (WGS) entry which is preliminary data.</text>
</comment>
<dbReference type="AlphaFoldDB" id="A0A5R9KBL4"/>
<evidence type="ECO:0000313" key="2">
    <source>
        <dbReference type="Proteomes" id="UP000309788"/>
    </source>
</evidence>
<protein>
    <submittedName>
        <fullName evidence="1">Uncharacterized protein</fullName>
    </submittedName>
</protein>
<name>A0A5R9KBL4_9BACT</name>
<sequence>MKVFTIEQDPSTEEIAQVLRQEFSSGYSYRFFGIDQNRSIVVRKSEFVGAQISKNGNQVTVHAMSPNWLLSFLDPFLTGMNVIGTVFHAPLTKLEADLVTFLKSKYA</sequence>
<dbReference type="Proteomes" id="UP000309788">
    <property type="component" value="Unassembled WGS sequence"/>
</dbReference>
<dbReference type="RefSeq" id="WP_138282320.1">
    <property type="nucleotide sequence ID" value="NZ_BMGE01000003.1"/>
</dbReference>
<reference evidence="1 2" key="1">
    <citation type="submission" date="2019-05" db="EMBL/GenBank/DDBJ databases">
        <authorList>
            <person name="Qu J.-H."/>
        </authorList>
    </citation>
    <scope>NUCLEOTIDE SEQUENCE [LARGE SCALE GENOMIC DNA]</scope>
    <source>
        <strain evidence="1 2">Z12</strain>
    </source>
</reference>